<gene>
    <name evidence="8" type="ORF">OCGS_2657</name>
</gene>
<dbReference type="InterPro" id="IPR012132">
    <property type="entry name" value="GMC_OxRdtase"/>
</dbReference>
<feature type="domain" description="Glucose-methanol-choline oxidoreductase N-terminal" evidence="7">
    <location>
        <begin position="262"/>
        <end position="276"/>
    </location>
</feature>
<feature type="domain" description="Glucose-methanol-choline oxidoreductase N-terminal" evidence="6">
    <location>
        <begin position="82"/>
        <end position="105"/>
    </location>
</feature>
<evidence type="ECO:0000313" key="8">
    <source>
        <dbReference type="EMBL" id="EKE43066.1"/>
    </source>
</evidence>
<dbReference type="Gene3D" id="3.50.50.60">
    <property type="entry name" value="FAD/NAD(P)-binding domain"/>
    <property type="match status" value="1"/>
</dbReference>
<dbReference type="PROSITE" id="PS00624">
    <property type="entry name" value="GMC_OXRED_2"/>
    <property type="match status" value="1"/>
</dbReference>
<evidence type="ECO:0000259" key="7">
    <source>
        <dbReference type="PROSITE" id="PS00624"/>
    </source>
</evidence>
<evidence type="ECO:0000256" key="4">
    <source>
        <dbReference type="ARBA" id="ARBA00022827"/>
    </source>
</evidence>
<keyword evidence="4 5" id="KW-0274">FAD</keyword>
<evidence type="ECO:0000259" key="6">
    <source>
        <dbReference type="PROSITE" id="PS00623"/>
    </source>
</evidence>
<evidence type="ECO:0000256" key="2">
    <source>
        <dbReference type="ARBA" id="ARBA00010790"/>
    </source>
</evidence>
<dbReference type="PROSITE" id="PS00623">
    <property type="entry name" value="GMC_OXRED_1"/>
    <property type="match status" value="1"/>
</dbReference>
<evidence type="ECO:0000256" key="3">
    <source>
        <dbReference type="ARBA" id="ARBA00022630"/>
    </source>
</evidence>
<dbReference type="Pfam" id="PF05199">
    <property type="entry name" value="GMC_oxred_C"/>
    <property type="match status" value="1"/>
</dbReference>
<dbReference type="InterPro" id="IPR036188">
    <property type="entry name" value="FAD/NAD-bd_sf"/>
</dbReference>
<dbReference type="SUPFAM" id="SSF51905">
    <property type="entry name" value="FAD/NAD(P)-binding domain"/>
    <property type="match status" value="1"/>
</dbReference>
<accession>K2GJV6</accession>
<dbReference type="GO" id="GO:0016020">
    <property type="term" value="C:membrane"/>
    <property type="evidence" value="ECO:0007669"/>
    <property type="project" value="TreeGrafter"/>
</dbReference>
<dbReference type="eggNOG" id="COG2303">
    <property type="taxonomic scope" value="Bacteria"/>
</dbReference>
<protein>
    <submittedName>
        <fullName evidence="8">Alcohol dehydrogenase (Acceptor)</fullName>
    </submittedName>
</protein>
<dbReference type="GO" id="GO:0019285">
    <property type="term" value="P:glycine betaine biosynthetic process from choline"/>
    <property type="evidence" value="ECO:0007669"/>
    <property type="project" value="TreeGrafter"/>
</dbReference>
<dbReference type="Gene3D" id="3.30.560.10">
    <property type="entry name" value="Glucose Oxidase, domain 3"/>
    <property type="match status" value="1"/>
</dbReference>
<dbReference type="PANTHER" id="PTHR11552:SF147">
    <property type="entry name" value="CHOLINE DEHYDROGENASE, MITOCHONDRIAL"/>
    <property type="match status" value="1"/>
</dbReference>
<reference evidence="8 9" key="1">
    <citation type="journal article" date="2012" name="J. Bacteriol.">
        <title>Draft Genome Sequence of Oceaniovalibus guishaninsula JLT2003T.</title>
        <authorList>
            <person name="Tang K."/>
            <person name="Liu K."/>
            <person name="Jiao N."/>
        </authorList>
    </citation>
    <scope>NUCLEOTIDE SEQUENCE [LARGE SCALE GENOMIC DNA]</scope>
    <source>
        <strain evidence="8 9">JLT2003</strain>
    </source>
</reference>
<dbReference type="GO" id="GO:0008812">
    <property type="term" value="F:choline dehydrogenase activity"/>
    <property type="evidence" value="ECO:0007669"/>
    <property type="project" value="TreeGrafter"/>
</dbReference>
<keyword evidence="9" id="KW-1185">Reference proteome</keyword>
<dbReference type="PIRSF" id="PIRSF000137">
    <property type="entry name" value="Alcohol_oxidase"/>
    <property type="match status" value="1"/>
</dbReference>
<dbReference type="RefSeq" id="WP_007427809.1">
    <property type="nucleotide sequence ID" value="NZ_AMGO01000068.1"/>
</dbReference>
<sequence length="548" mass="58855">MEFDYVIVGGGSAGAVLAARLSEDPATSVCLLEAGGEGRHLLIRAPAAVVAMMPGHGRISNWAFKTVPQPGLNGRRGYQPRGKGLGGSSAINAMLYIRGHRSDYDDWAESGLDGWGWDDVLPYFIRSEGNASGADDAHGADGPLQVRDQPHPRAISRAFVEAGTQLQHRAVADFNRGDNEGIGLYQVTQFHSGPRRGERCSAAAAYLHPVMGRRANLHVETRAHATRIVLAGRRATGVAWRKGRRGEERVVRARREVILSAGAFGSPQLLQLSGIGRGQDIRAHGIAVAHDLPGVGQNLQDHLDFILACKTRDTDNFGIGARATWGLMRHAWAWRRDGGGMIATPFAEGAAFLKTRPGLDRPDVQLHFVISIVDDHARKLHLGHGYSCHVCALRPHSRGQVGLRSADPMAPPAIDPNYLSDPRDLETTIRGAKMTRAILQAPALARYCRTELFGIRDGMSDADWEGHVRARADTIYHPVGTCRMGPAGDAGAVVDAALRVRGMEGLRVVDASVMPTLIGGNTNAPTIMIAEKAADTIRGRAPQGVAAE</sequence>
<proteinExistence type="inferred from homology"/>
<dbReference type="InterPro" id="IPR000172">
    <property type="entry name" value="GMC_OxRdtase_N"/>
</dbReference>
<dbReference type="GO" id="GO:0050660">
    <property type="term" value="F:flavin adenine dinucleotide binding"/>
    <property type="evidence" value="ECO:0007669"/>
    <property type="project" value="InterPro"/>
</dbReference>
<dbReference type="OrthoDB" id="9785276at2"/>
<dbReference type="Pfam" id="PF00732">
    <property type="entry name" value="GMC_oxred_N"/>
    <property type="match status" value="1"/>
</dbReference>
<evidence type="ECO:0000256" key="1">
    <source>
        <dbReference type="ARBA" id="ARBA00001974"/>
    </source>
</evidence>
<dbReference type="PANTHER" id="PTHR11552">
    <property type="entry name" value="GLUCOSE-METHANOL-CHOLINE GMC OXIDOREDUCTASE"/>
    <property type="match status" value="1"/>
</dbReference>
<comment type="cofactor">
    <cofactor evidence="1">
        <name>FAD</name>
        <dbReference type="ChEBI" id="CHEBI:57692"/>
    </cofactor>
</comment>
<evidence type="ECO:0000256" key="5">
    <source>
        <dbReference type="RuleBase" id="RU003968"/>
    </source>
</evidence>
<dbReference type="STRING" id="1231392.OCGS_2657"/>
<dbReference type="PATRIC" id="fig|1231392.3.peg.2674"/>
<dbReference type="EMBL" id="AMGO01000068">
    <property type="protein sequence ID" value="EKE43066.1"/>
    <property type="molecule type" value="Genomic_DNA"/>
</dbReference>
<comment type="caution">
    <text evidence="8">The sequence shown here is derived from an EMBL/GenBank/DDBJ whole genome shotgun (WGS) entry which is preliminary data.</text>
</comment>
<comment type="similarity">
    <text evidence="2 5">Belongs to the GMC oxidoreductase family.</text>
</comment>
<dbReference type="SUPFAM" id="SSF54373">
    <property type="entry name" value="FAD-linked reductases, C-terminal domain"/>
    <property type="match status" value="1"/>
</dbReference>
<organism evidence="8 9">
    <name type="scientific">Oceaniovalibus guishaninsula JLT2003</name>
    <dbReference type="NCBI Taxonomy" id="1231392"/>
    <lineage>
        <taxon>Bacteria</taxon>
        <taxon>Pseudomonadati</taxon>
        <taxon>Pseudomonadota</taxon>
        <taxon>Alphaproteobacteria</taxon>
        <taxon>Rhodobacterales</taxon>
        <taxon>Roseobacteraceae</taxon>
        <taxon>Oceaniovalibus</taxon>
    </lineage>
</organism>
<evidence type="ECO:0000313" key="9">
    <source>
        <dbReference type="Proteomes" id="UP000006765"/>
    </source>
</evidence>
<dbReference type="Proteomes" id="UP000006765">
    <property type="component" value="Unassembled WGS sequence"/>
</dbReference>
<dbReference type="AlphaFoldDB" id="K2GJV6"/>
<dbReference type="InterPro" id="IPR007867">
    <property type="entry name" value="GMC_OxRtase_C"/>
</dbReference>
<keyword evidence="3 5" id="KW-0285">Flavoprotein</keyword>
<name>K2GJV6_9RHOB</name>